<dbReference type="SFLD" id="SFLDF00273">
    <property type="entry name" value="(dimethylallyl)adenosine_tRNA"/>
    <property type="match status" value="1"/>
</dbReference>
<dbReference type="Gene3D" id="3.80.30.20">
    <property type="entry name" value="tm_1862 like domain"/>
    <property type="match status" value="1"/>
</dbReference>
<evidence type="ECO:0000259" key="14">
    <source>
        <dbReference type="PROSITE" id="PS51918"/>
    </source>
</evidence>
<feature type="domain" description="Radical SAM core" evidence="14">
    <location>
        <begin position="152"/>
        <end position="382"/>
    </location>
</feature>
<sequence>MESKSVEQKQGPKLFYTETYGCQMNLNDSERLAGQLRTIGYEGTENADQADLILINTCCVRESAEKKIHGRIGEMKRRKLVNPNIIIGVVGCMAQKDKDKILKKFPHVNLVMGTHNIHQLVELVAQIEKSREPVLAVWDQAERLAPDVPTVRKGQISAWVPIMYGCNNFCTYCIVPYVRGRERSRPLDDIVAEVRQLGIDGFKEITLLGQNVNSYGKDSESQPDFADLLQAIDKIDTIARIRYMTSHPRDINDKVIETIKNSKKICEHFHLPVQSGNDEILERMNRGYTTAYYRQLVAKIREAIPNASLTTDLIVGFPGESEEHVIETLEFIKNIRYDAAYTFLYSQRSGTPAAKYPDQVPLPTKKARLNQLMDIQNEISLEINKKLVGNILEVLVEGPSKNDENKLMGRTRTNKIVLWEKTGTEKIGELVNIQIDTAQTWVLKGRLI</sequence>
<evidence type="ECO:0000313" key="16">
    <source>
        <dbReference type="Proteomes" id="UP000192738"/>
    </source>
</evidence>
<comment type="similarity">
    <text evidence="11">Belongs to the methylthiotransferase family. MiaB subfamily.</text>
</comment>
<dbReference type="GO" id="GO:0046872">
    <property type="term" value="F:metal ion binding"/>
    <property type="evidence" value="ECO:0007669"/>
    <property type="project" value="UniProtKB-KW"/>
</dbReference>
<evidence type="ECO:0000256" key="2">
    <source>
        <dbReference type="ARBA" id="ARBA00022485"/>
    </source>
</evidence>
<name>A0A1W2AQ43_9FIRM</name>
<dbReference type="NCBIfam" id="TIGR00089">
    <property type="entry name" value="MiaB/RimO family radical SAM methylthiotransferase"/>
    <property type="match status" value="1"/>
</dbReference>
<keyword evidence="9 11" id="KW-0411">Iron-sulfur</keyword>
<dbReference type="SFLD" id="SFLDS00029">
    <property type="entry name" value="Radical_SAM"/>
    <property type="match status" value="1"/>
</dbReference>
<organism evidence="15 16">
    <name type="scientific">Sporomusa malonica</name>
    <dbReference type="NCBI Taxonomy" id="112901"/>
    <lineage>
        <taxon>Bacteria</taxon>
        <taxon>Bacillati</taxon>
        <taxon>Bacillota</taxon>
        <taxon>Negativicutes</taxon>
        <taxon>Selenomonadales</taxon>
        <taxon>Sporomusaceae</taxon>
        <taxon>Sporomusa</taxon>
    </lineage>
</organism>
<dbReference type="GO" id="GO:0051539">
    <property type="term" value="F:4 iron, 4 sulfur cluster binding"/>
    <property type="evidence" value="ECO:0007669"/>
    <property type="project" value="UniProtKB-UniRule"/>
</dbReference>
<dbReference type="SUPFAM" id="SSF102114">
    <property type="entry name" value="Radical SAM enzymes"/>
    <property type="match status" value="1"/>
</dbReference>
<dbReference type="InterPro" id="IPR013848">
    <property type="entry name" value="Methylthiotransferase_N"/>
</dbReference>
<evidence type="ECO:0000256" key="10">
    <source>
        <dbReference type="ARBA" id="ARBA00033765"/>
    </source>
</evidence>
<evidence type="ECO:0000259" key="12">
    <source>
        <dbReference type="PROSITE" id="PS50926"/>
    </source>
</evidence>
<evidence type="ECO:0000256" key="4">
    <source>
        <dbReference type="ARBA" id="ARBA00022679"/>
    </source>
</evidence>
<dbReference type="InterPro" id="IPR006638">
    <property type="entry name" value="Elp3/MiaA/NifB-like_rSAM"/>
</dbReference>
<dbReference type="AlphaFoldDB" id="A0A1W2AQ43"/>
<comment type="function">
    <text evidence="1 11">Catalyzes the methylthiolation of N6-(dimethylallyl)adenosine (i(6)A), leading to the formation of 2-methylthio-N6-(dimethylallyl)adenosine (ms(2)i(6)A) at position 37 in tRNAs that read codons beginning with uridine.</text>
</comment>
<dbReference type="InterPro" id="IPR058240">
    <property type="entry name" value="rSAM_sf"/>
</dbReference>
<dbReference type="Proteomes" id="UP000192738">
    <property type="component" value="Unassembled WGS sequence"/>
</dbReference>
<feature type="binding site" evidence="11">
    <location>
        <position position="58"/>
    </location>
    <ligand>
        <name>[4Fe-4S] cluster</name>
        <dbReference type="ChEBI" id="CHEBI:49883"/>
        <label>1</label>
    </ligand>
</feature>
<proteinExistence type="inferred from homology"/>
<dbReference type="Pfam" id="PF00919">
    <property type="entry name" value="UPF0004"/>
    <property type="match status" value="1"/>
</dbReference>
<dbReference type="HAMAP" id="MF_01864">
    <property type="entry name" value="tRNA_metthiotr_MiaB"/>
    <property type="match status" value="1"/>
</dbReference>
<dbReference type="GO" id="GO:0005829">
    <property type="term" value="C:cytosol"/>
    <property type="evidence" value="ECO:0007669"/>
    <property type="project" value="TreeGrafter"/>
</dbReference>
<evidence type="ECO:0000256" key="5">
    <source>
        <dbReference type="ARBA" id="ARBA00022691"/>
    </source>
</evidence>
<comment type="cofactor">
    <cofactor evidence="11">
        <name>[4Fe-4S] cluster</name>
        <dbReference type="ChEBI" id="CHEBI:49883"/>
    </cofactor>
    <text evidence="11">Binds 2 [4Fe-4S] clusters. One cluster is coordinated with 3 cysteines and an exchangeable S-adenosyl-L-methionine.</text>
</comment>
<accession>A0A1W2AQ43</accession>
<dbReference type="InterPro" id="IPR006463">
    <property type="entry name" value="MiaB_methiolase"/>
</dbReference>
<dbReference type="STRING" id="112901.SAMN04488500_10642"/>
<gene>
    <name evidence="11" type="primary">miaB</name>
    <name evidence="15" type="ORF">SAMN04488500_10642</name>
</gene>
<dbReference type="PANTHER" id="PTHR43020:SF2">
    <property type="entry name" value="MITOCHONDRIAL TRNA METHYLTHIOTRANSFERASE CDK5RAP1"/>
    <property type="match status" value="1"/>
</dbReference>
<feature type="binding site" evidence="11">
    <location>
        <position position="173"/>
    </location>
    <ligand>
        <name>[4Fe-4S] cluster</name>
        <dbReference type="ChEBI" id="CHEBI:49883"/>
        <label>2</label>
        <note>4Fe-4S-S-AdoMet</note>
    </ligand>
</feature>
<keyword evidence="2 11" id="KW-0004">4Fe-4S</keyword>
<feature type="domain" description="MTTase N-terminal" evidence="13">
    <location>
        <begin position="13"/>
        <end position="129"/>
    </location>
</feature>
<dbReference type="FunFam" id="3.40.50.12160:FF:000006">
    <property type="entry name" value="tRNA-2-methylthio-N(6)-dimethylallyladenosine synthase"/>
    <property type="match status" value="1"/>
</dbReference>
<evidence type="ECO:0000256" key="3">
    <source>
        <dbReference type="ARBA" id="ARBA00022490"/>
    </source>
</evidence>
<dbReference type="RefSeq" id="WP_084575266.1">
    <property type="nucleotide sequence ID" value="NZ_CP155572.1"/>
</dbReference>
<dbReference type="PROSITE" id="PS51918">
    <property type="entry name" value="RADICAL_SAM"/>
    <property type="match status" value="1"/>
</dbReference>
<dbReference type="Gene3D" id="3.40.50.12160">
    <property type="entry name" value="Methylthiotransferase, N-terminal domain"/>
    <property type="match status" value="1"/>
</dbReference>
<comment type="subcellular location">
    <subcellularLocation>
        <location evidence="11">Cytoplasm</location>
    </subcellularLocation>
</comment>
<keyword evidence="7 11" id="KW-0479">Metal-binding</keyword>
<evidence type="ECO:0000256" key="8">
    <source>
        <dbReference type="ARBA" id="ARBA00023004"/>
    </source>
</evidence>
<evidence type="ECO:0000256" key="1">
    <source>
        <dbReference type="ARBA" id="ARBA00003234"/>
    </source>
</evidence>
<dbReference type="GO" id="GO:0035597">
    <property type="term" value="F:tRNA-2-methylthio-N(6)-dimethylallyladenosine(37) synthase activity"/>
    <property type="evidence" value="ECO:0007669"/>
    <property type="project" value="UniProtKB-EC"/>
</dbReference>
<dbReference type="InterPro" id="IPR020612">
    <property type="entry name" value="Methylthiotransferase_CS"/>
</dbReference>
<comment type="subunit">
    <text evidence="11">Monomer.</text>
</comment>
<dbReference type="FunFam" id="3.80.30.20:FF:000001">
    <property type="entry name" value="tRNA-2-methylthio-N(6)-dimethylallyladenosine synthase 2"/>
    <property type="match status" value="1"/>
</dbReference>
<feature type="binding site" evidence="11">
    <location>
        <position position="170"/>
    </location>
    <ligand>
        <name>[4Fe-4S] cluster</name>
        <dbReference type="ChEBI" id="CHEBI:49883"/>
        <label>2</label>
        <note>4Fe-4S-S-AdoMet</note>
    </ligand>
</feature>
<feature type="binding site" evidence="11">
    <location>
        <position position="166"/>
    </location>
    <ligand>
        <name>[4Fe-4S] cluster</name>
        <dbReference type="ChEBI" id="CHEBI:49883"/>
        <label>2</label>
        <note>4Fe-4S-S-AdoMet</note>
    </ligand>
</feature>
<dbReference type="EC" id="2.8.4.3" evidence="10 11"/>
<dbReference type="SMART" id="SM00729">
    <property type="entry name" value="Elp3"/>
    <property type="match status" value="1"/>
</dbReference>
<evidence type="ECO:0000256" key="7">
    <source>
        <dbReference type="ARBA" id="ARBA00022723"/>
    </source>
</evidence>
<feature type="domain" description="TRAM" evidence="12">
    <location>
        <begin position="385"/>
        <end position="448"/>
    </location>
</feature>
<evidence type="ECO:0000313" key="15">
    <source>
        <dbReference type="EMBL" id="SMC62805.1"/>
    </source>
</evidence>
<dbReference type="SFLD" id="SFLDG01061">
    <property type="entry name" value="methylthiotransferase"/>
    <property type="match status" value="1"/>
</dbReference>
<reference evidence="15 16" key="1">
    <citation type="submission" date="2017-04" db="EMBL/GenBank/DDBJ databases">
        <authorList>
            <person name="Afonso C.L."/>
            <person name="Miller P.J."/>
            <person name="Scott M.A."/>
            <person name="Spackman E."/>
            <person name="Goraichik I."/>
            <person name="Dimitrov K.M."/>
            <person name="Suarez D.L."/>
            <person name="Swayne D.E."/>
        </authorList>
    </citation>
    <scope>NUCLEOTIDE SEQUENCE [LARGE SCALE GENOMIC DNA]</scope>
    <source>
        <strain evidence="15 16">DSM 5090</strain>
    </source>
</reference>
<dbReference type="Pfam" id="PF01938">
    <property type="entry name" value="TRAM"/>
    <property type="match status" value="1"/>
</dbReference>
<dbReference type="Pfam" id="PF04055">
    <property type="entry name" value="Radical_SAM"/>
    <property type="match status" value="1"/>
</dbReference>
<keyword evidence="4 11" id="KW-0808">Transferase</keyword>
<evidence type="ECO:0000256" key="11">
    <source>
        <dbReference type="HAMAP-Rule" id="MF_01864"/>
    </source>
</evidence>
<dbReference type="OrthoDB" id="9805215at2"/>
<evidence type="ECO:0000256" key="6">
    <source>
        <dbReference type="ARBA" id="ARBA00022694"/>
    </source>
</evidence>
<evidence type="ECO:0000256" key="9">
    <source>
        <dbReference type="ARBA" id="ARBA00023014"/>
    </source>
</evidence>
<dbReference type="PANTHER" id="PTHR43020">
    <property type="entry name" value="CDK5 REGULATORY SUBUNIT-ASSOCIATED PROTEIN 1"/>
    <property type="match status" value="1"/>
</dbReference>
<dbReference type="PROSITE" id="PS51449">
    <property type="entry name" value="MTTASE_N"/>
    <property type="match status" value="1"/>
</dbReference>
<dbReference type="NCBIfam" id="TIGR01574">
    <property type="entry name" value="miaB-methiolase"/>
    <property type="match status" value="1"/>
</dbReference>
<dbReference type="EMBL" id="FWXI01000006">
    <property type="protein sequence ID" value="SMC62805.1"/>
    <property type="molecule type" value="Genomic_DNA"/>
</dbReference>
<feature type="binding site" evidence="11">
    <location>
        <position position="92"/>
    </location>
    <ligand>
        <name>[4Fe-4S] cluster</name>
        <dbReference type="ChEBI" id="CHEBI:49883"/>
        <label>1</label>
    </ligand>
</feature>
<dbReference type="SFLD" id="SFLDG01082">
    <property type="entry name" value="B12-binding_domain_containing"/>
    <property type="match status" value="1"/>
</dbReference>
<dbReference type="PROSITE" id="PS01278">
    <property type="entry name" value="MTTASE_RADICAL"/>
    <property type="match status" value="1"/>
</dbReference>
<evidence type="ECO:0000259" key="13">
    <source>
        <dbReference type="PROSITE" id="PS51449"/>
    </source>
</evidence>
<protein>
    <recommendedName>
        <fullName evidence="10 11">tRNA-2-methylthio-N(6)-dimethylallyladenosine synthase</fullName>
        <ecNumber evidence="10 11">2.8.4.3</ecNumber>
    </recommendedName>
    <alternativeName>
        <fullName evidence="11">(Dimethylallyl)adenosine tRNA methylthiotransferase MiaB</fullName>
    </alternativeName>
    <alternativeName>
        <fullName evidence="11">tRNA-i(6)A37 methylthiotransferase</fullName>
    </alternativeName>
</protein>
<dbReference type="PROSITE" id="PS50926">
    <property type="entry name" value="TRAM"/>
    <property type="match status" value="1"/>
</dbReference>
<dbReference type="InterPro" id="IPR005839">
    <property type="entry name" value="Methylthiotransferase"/>
</dbReference>
<keyword evidence="5 11" id="KW-0949">S-adenosyl-L-methionine</keyword>
<dbReference type="InterPro" id="IPR002792">
    <property type="entry name" value="TRAM_dom"/>
</dbReference>
<comment type="catalytic activity">
    <reaction evidence="11">
        <text>N(6)-dimethylallyladenosine(37) in tRNA + (sulfur carrier)-SH + AH2 + 2 S-adenosyl-L-methionine = 2-methylsulfanyl-N(6)-dimethylallyladenosine(37) in tRNA + (sulfur carrier)-H + 5'-deoxyadenosine + L-methionine + A + S-adenosyl-L-homocysteine + 2 H(+)</text>
        <dbReference type="Rhea" id="RHEA:37067"/>
        <dbReference type="Rhea" id="RHEA-COMP:10375"/>
        <dbReference type="Rhea" id="RHEA-COMP:10376"/>
        <dbReference type="Rhea" id="RHEA-COMP:14737"/>
        <dbReference type="Rhea" id="RHEA-COMP:14739"/>
        <dbReference type="ChEBI" id="CHEBI:13193"/>
        <dbReference type="ChEBI" id="CHEBI:15378"/>
        <dbReference type="ChEBI" id="CHEBI:17319"/>
        <dbReference type="ChEBI" id="CHEBI:17499"/>
        <dbReference type="ChEBI" id="CHEBI:29917"/>
        <dbReference type="ChEBI" id="CHEBI:57844"/>
        <dbReference type="ChEBI" id="CHEBI:57856"/>
        <dbReference type="ChEBI" id="CHEBI:59789"/>
        <dbReference type="ChEBI" id="CHEBI:64428"/>
        <dbReference type="ChEBI" id="CHEBI:74415"/>
        <dbReference type="ChEBI" id="CHEBI:74417"/>
        <dbReference type="EC" id="2.8.4.3"/>
    </reaction>
</comment>
<dbReference type="InterPro" id="IPR038135">
    <property type="entry name" value="Methylthiotransferase_N_sf"/>
</dbReference>
<keyword evidence="6 11" id="KW-0819">tRNA processing</keyword>
<dbReference type="CDD" id="cd01335">
    <property type="entry name" value="Radical_SAM"/>
    <property type="match status" value="1"/>
</dbReference>
<keyword evidence="8 11" id="KW-0408">Iron</keyword>
<feature type="binding site" evidence="11">
    <location>
        <position position="22"/>
    </location>
    <ligand>
        <name>[4Fe-4S] cluster</name>
        <dbReference type="ChEBI" id="CHEBI:49883"/>
        <label>1</label>
    </ligand>
</feature>
<dbReference type="InterPro" id="IPR023404">
    <property type="entry name" value="rSAM_horseshoe"/>
</dbReference>
<keyword evidence="16" id="KW-1185">Reference proteome</keyword>
<dbReference type="InterPro" id="IPR007197">
    <property type="entry name" value="rSAM"/>
</dbReference>
<keyword evidence="3 11" id="KW-0963">Cytoplasm</keyword>